<feature type="compositionally biased region" description="Polar residues" evidence="1">
    <location>
        <begin position="446"/>
        <end position="457"/>
    </location>
</feature>
<feature type="region of interest" description="Disordered" evidence="1">
    <location>
        <begin position="85"/>
        <end position="120"/>
    </location>
</feature>
<gene>
    <name evidence="2" type="ORF">AURDEDRAFT_174471</name>
</gene>
<sequence>MAEGVQTAPEMAEVDPLLAEAQLTLAAPPSPPQRRRAGHSASDPKYAFREKRKVSYEYGFAGAGGGDEREDDDWAAAVMGYGLAEVDRDEQDDPYKAPSRPAKRPKPNPSERDPSKPLGGDAEARAVQLRAHPLAQIVEPDRVFCSACEKWVKLGQYAYYLHHWTQHLNTVHAPDRQRKKPGPKPGWQNNLKTPPKPKPAPHPVSAPVTPARPPGYRALVNGKVVELPLQPSSAEASTRLRNYNPQSATGKRAPLRNEQQRLQELVSDPEVYAVEMFRVRCRRCMRWVPLGHRGPYYTGQWGKHLLKCQGTANGVLPPGEEDMLVKLEPGDDAAPALTAHATNGAAEHAERGVDWDDAASSRQLTASPPTLPTYTLPPLPDQMPSSSSSRPLMTRAPLPPRPHQFYANPLPEGVSAPGGIPRPILLDPVAEPSASRTESPAPLTDSAISVEQPSLTPEDTPEASPPYDSTPLSAAELKILNPPDVFKRTDTSAREREEAFREDPLVAEVGECFITSSEPSLTASPEPRRVRCAMCDTWMKLGAESDYSPDHWLVHRKRCKERPNWLNAQGLGDAAKLMKSSTVAKAPRPSTNGAGPSTGRNGHPTMHGPLPPGARPVLLPVAHGSVQYLPNGMPVPVPVLLPTPPPQAAPRPPRSASVKNEDDFVFQAPGARLNELERRAQFERDPDVREIHTDAVLCNICGKWIKLSNTYPYASGNWSGLKGHKITCRKRHGLDVQHLVASRVHAAPDGSAPSSATEKRASARITKKLVDEEEALRRDSRVRRVVDGRAQCNACGKWLKIPNFRTHLSHRCRKMLIEKGLDRPDYDSESEGDAPMWKDEEELSDHSGSESAAESEHWWTRSPTPPPPRPLSPQPDYVTRYAMYLNPQFAVMAAPGQFTRSALPTSRVGFSAAEFAPGESHDPGADMELDDLRMLNAPDGHPRSPLTPMPPHRLPPSTSSEATTRLFLTQPPYRRCTHSREEDSECKPVQYLHDAGLVVPPPPVRVYPGRPM</sequence>
<reference evidence="3" key="1">
    <citation type="journal article" date="2012" name="Science">
        <title>The Paleozoic origin of enzymatic lignin decomposition reconstructed from 31 fungal genomes.</title>
        <authorList>
            <person name="Floudas D."/>
            <person name="Binder M."/>
            <person name="Riley R."/>
            <person name="Barry K."/>
            <person name="Blanchette R.A."/>
            <person name="Henrissat B."/>
            <person name="Martinez A.T."/>
            <person name="Otillar R."/>
            <person name="Spatafora J.W."/>
            <person name="Yadav J.S."/>
            <person name="Aerts A."/>
            <person name="Benoit I."/>
            <person name="Boyd A."/>
            <person name="Carlson A."/>
            <person name="Copeland A."/>
            <person name="Coutinho P.M."/>
            <person name="de Vries R.P."/>
            <person name="Ferreira P."/>
            <person name="Findley K."/>
            <person name="Foster B."/>
            <person name="Gaskell J."/>
            <person name="Glotzer D."/>
            <person name="Gorecki P."/>
            <person name="Heitman J."/>
            <person name="Hesse C."/>
            <person name="Hori C."/>
            <person name="Igarashi K."/>
            <person name="Jurgens J.A."/>
            <person name="Kallen N."/>
            <person name="Kersten P."/>
            <person name="Kohler A."/>
            <person name="Kuees U."/>
            <person name="Kumar T.K.A."/>
            <person name="Kuo A."/>
            <person name="LaButti K."/>
            <person name="Larrondo L.F."/>
            <person name="Lindquist E."/>
            <person name="Ling A."/>
            <person name="Lombard V."/>
            <person name="Lucas S."/>
            <person name="Lundell T."/>
            <person name="Martin R."/>
            <person name="McLaughlin D.J."/>
            <person name="Morgenstern I."/>
            <person name="Morin E."/>
            <person name="Murat C."/>
            <person name="Nagy L.G."/>
            <person name="Nolan M."/>
            <person name="Ohm R.A."/>
            <person name="Patyshakuliyeva A."/>
            <person name="Rokas A."/>
            <person name="Ruiz-Duenas F.J."/>
            <person name="Sabat G."/>
            <person name="Salamov A."/>
            <person name="Samejima M."/>
            <person name="Schmutz J."/>
            <person name="Slot J.C."/>
            <person name="St John F."/>
            <person name="Stenlid J."/>
            <person name="Sun H."/>
            <person name="Sun S."/>
            <person name="Syed K."/>
            <person name="Tsang A."/>
            <person name="Wiebenga A."/>
            <person name="Young D."/>
            <person name="Pisabarro A."/>
            <person name="Eastwood D.C."/>
            <person name="Martin F."/>
            <person name="Cullen D."/>
            <person name="Grigoriev I.V."/>
            <person name="Hibbett D.S."/>
        </authorList>
    </citation>
    <scope>NUCLEOTIDE SEQUENCE [LARGE SCALE GENOMIC DNA]</scope>
    <source>
        <strain evidence="3">TFB10046</strain>
    </source>
</reference>
<dbReference type="EMBL" id="JH687860">
    <property type="protein sequence ID" value="EJD36512.1"/>
    <property type="molecule type" value="Genomic_DNA"/>
</dbReference>
<feature type="region of interest" description="Disordered" evidence="1">
    <location>
        <begin position="172"/>
        <end position="215"/>
    </location>
</feature>
<name>J0WT93_AURST</name>
<feature type="compositionally biased region" description="Pro residues" evidence="1">
    <location>
        <begin position="194"/>
        <end position="204"/>
    </location>
</feature>
<evidence type="ECO:0000313" key="3">
    <source>
        <dbReference type="Proteomes" id="UP000006514"/>
    </source>
</evidence>
<dbReference type="OrthoDB" id="3270344at2759"/>
<feature type="region of interest" description="Disordered" evidence="1">
    <location>
        <begin position="363"/>
        <end position="469"/>
    </location>
</feature>
<protein>
    <submittedName>
        <fullName evidence="2">Uncharacterized protein</fullName>
    </submittedName>
</protein>
<feature type="region of interest" description="Disordered" evidence="1">
    <location>
        <begin position="1"/>
        <end position="48"/>
    </location>
</feature>
<feature type="region of interest" description="Disordered" evidence="1">
    <location>
        <begin position="938"/>
        <end position="970"/>
    </location>
</feature>
<dbReference type="KEGG" id="adl:AURDEDRAFT_174471"/>
<dbReference type="AlphaFoldDB" id="J0WT93"/>
<accession>J0WT93</accession>
<dbReference type="eggNOG" id="ENOG502SHU1">
    <property type="taxonomic scope" value="Eukaryota"/>
</dbReference>
<feature type="compositionally biased region" description="Pro residues" evidence="1">
    <location>
        <begin position="945"/>
        <end position="954"/>
    </location>
</feature>
<keyword evidence="3" id="KW-1185">Reference proteome</keyword>
<feature type="region of interest" description="Disordered" evidence="1">
    <location>
        <begin position="580"/>
        <end position="615"/>
    </location>
</feature>
<feature type="compositionally biased region" description="Polar residues" evidence="1">
    <location>
        <begin position="580"/>
        <end position="600"/>
    </location>
</feature>
<feature type="compositionally biased region" description="Basic and acidic residues" evidence="1">
    <location>
        <begin position="844"/>
        <end position="859"/>
    </location>
</feature>
<feature type="region of interest" description="Disordered" evidence="1">
    <location>
        <begin position="823"/>
        <end position="874"/>
    </location>
</feature>
<evidence type="ECO:0000313" key="2">
    <source>
        <dbReference type="EMBL" id="EJD36512.1"/>
    </source>
</evidence>
<proteinExistence type="predicted"/>
<feature type="compositionally biased region" description="Pro residues" evidence="1">
    <location>
        <begin position="863"/>
        <end position="873"/>
    </location>
</feature>
<organism evidence="2 3">
    <name type="scientific">Auricularia subglabra (strain TFB-10046 / SS5)</name>
    <name type="common">White-rot fungus</name>
    <name type="synonym">Auricularia delicata (strain TFB10046)</name>
    <dbReference type="NCBI Taxonomy" id="717982"/>
    <lineage>
        <taxon>Eukaryota</taxon>
        <taxon>Fungi</taxon>
        <taxon>Dikarya</taxon>
        <taxon>Basidiomycota</taxon>
        <taxon>Agaricomycotina</taxon>
        <taxon>Agaricomycetes</taxon>
        <taxon>Auriculariales</taxon>
        <taxon>Auriculariaceae</taxon>
        <taxon>Auricularia</taxon>
    </lineage>
</organism>
<dbReference type="InParanoid" id="J0WT93"/>
<evidence type="ECO:0000256" key="1">
    <source>
        <dbReference type="SAM" id="MobiDB-lite"/>
    </source>
</evidence>
<feature type="compositionally biased region" description="Pro residues" evidence="1">
    <location>
        <begin position="369"/>
        <end position="381"/>
    </location>
</feature>
<dbReference type="Proteomes" id="UP000006514">
    <property type="component" value="Unassembled WGS sequence"/>
</dbReference>